<dbReference type="GO" id="GO:0016757">
    <property type="term" value="F:glycosyltransferase activity"/>
    <property type="evidence" value="ECO:0007669"/>
    <property type="project" value="TreeGrafter"/>
</dbReference>
<dbReference type="Pfam" id="PF13692">
    <property type="entry name" value="Glyco_trans_1_4"/>
    <property type="match status" value="1"/>
</dbReference>
<dbReference type="RefSeq" id="WP_147097573.1">
    <property type="nucleotide sequence ID" value="NZ_VOOS01000001.1"/>
</dbReference>
<dbReference type="OrthoDB" id="9807209at2"/>
<accession>A0A5C6RXX2</accession>
<dbReference type="SUPFAM" id="SSF53756">
    <property type="entry name" value="UDP-Glycosyltransferase/glycogen phosphorylase"/>
    <property type="match status" value="1"/>
</dbReference>
<keyword evidence="1" id="KW-0808">Transferase</keyword>
<dbReference type="EMBL" id="VOOS01000001">
    <property type="protein sequence ID" value="TXB66699.1"/>
    <property type="molecule type" value="Genomic_DNA"/>
</dbReference>
<organism evidence="1 2">
    <name type="scientific">Vicingus serpentipes</name>
    <dbReference type="NCBI Taxonomy" id="1926625"/>
    <lineage>
        <taxon>Bacteria</taxon>
        <taxon>Pseudomonadati</taxon>
        <taxon>Bacteroidota</taxon>
        <taxon>Flavobacteriia</taxon>
        <taxon>Flavobacteriales</taxon>
        <taxon>Vicingaceae</taxon>
        <taxon>Vicingus</taxon>
    </lineage>
</organism>
<reference evidence="1 2" key="1">
    <citation type="submission" date="2019-08" db="EMBL/GenBank/DDBJ databases">
        <title>Genome of Vicingus serpentipes NCIMB 15042.</title>
        <authorList>
            <person name="Bowman J.P."/>
        </authorList>
    </citation>
    <scope>NUCLEOTIDE SEQUENCE [LARGE SCALE GENOMIC DNA]</scope>
    <source>
        <strain evidence="1 2">NCIMB 15042</strain>
    </source>
</reference>
<keyword evidence="2" id="KW-1185">Reference proteome</keyword>
<comment type="caution">
    <text evidence="1">The sequence shown here is derived from an EMBL/GenBank/DDBJ whole genome shotgun (WGS) entry which is preliminary data.</text>
</comment>
<protein>
    <submittedName>
        <fullName evidence="1">Glycosyltransferase</fullName>
    </submittedName>
</protein>
<dbReference type="PANTHER" id="PTHR45947">
    <property type="entry name" value="SULFOQUINOVOSYL TRANSFERASE SQD2"/>
    <property type="match status" value="1"/>
</dbReference>
<evidence type="ECO:0000313" key="1">
    <source>
        <dbReference type="EMBL" id="TXB66699.1"/>
    </source>
</evidence>
<dbReference type="Gene3D" id="3.40.50.2000">
    <property type="entry name" value="Glycogen Phosphorylase B"/>
    <property type="match status" value="2"/>
</dbReference>
<name>A0A5C6RXX2_9FLAO</name>
<dbReference type="CDD" id="cd03801">
    <property type="entry name" value="GT4_PimA-like"/>
    <property type="match status" value="1"/>
</dbReference>
<proteinExistence type="predicted"/>
<dbReference type="InterPro" id="IPR050194">
    <property type="entry name" value="Glycosyltransferase_grp1"/>
</dbReference>
<dbReference type="AlphaFoldDB" id="A0A5C6RXX2"/>
<dbReference type="PANTHER" id="PTHR45947:SF3">
    <property type="entry name" value="SULFOQUINOVOSYL TRANSFERASE SQD2"/>
    <property type="match status" value="1"/>
</dbReference>
<evidence type="ECO:0000313" key="2">
    <source>
        <dbReference type="Proteomes" id="UP000321721"/>
    </source>
</evidence>
<dbReference type="Proteomes" id="UP000321721">
    <property type="component" value="Unassembled WGS sequence"/>
</dbReference>
<sequence>MKIFVLLSRFPYPLEKGDKLRAYHQIKELSKNNEIILCALSDAKVAQSSIDELKKYCSSIEIIRLYKLKIYWNLLVQLLFSNNSLQVSYFYNKQAQKKIDQLLNKYNPDHIYCQLIRVTEYVRNSKIKKTLDYMDALARGMERRIDNAPFYLKPFLKIETTRLKRYEHFILNDFDNTTIISEQDRDLIVNIKNDSIQIVKNGVDYSMFKHRQEEKKYDLIFTGNMAYPPNIDCAVFLANEVMPLVWNTHPNVNLAIVGATPDSKVIALKSEKIIVTGWVEDMSEYYAASKIFVAPMQIGTGLQNKLLEAMAMKLPCVTSSLANNALGAEHNKSALIGENYNDYSKYIVSLIENKDLCNSIAENGFEFVKQNYTWEGTTLILENLMTSK</sequence>
<gene>
    <name evidence="1" type="ORF">FRY74_00520</name>
</gene>